<feature type="domain" description="Glutamine amidotransferase" evidence="2">
    <location>
        <begin position="4"/>
        <end position="189"/>
    </location>
</feature>
<evidence type="ECO:0000256" key="1">
    <source>
        <dbReference type="ARBA" id="ARBA00022962"/>
    </source>
</evidence>
<dbReference type="InterPro" id="IPR050472">
    <property type="entry name" value="Anth_synth/Amidotransfase"/>
</dbReference>
<dbReference type="InterPro" id="IPR029062">
    <property type="entry name" value="Class_I_gatase-like"/>
</dbReference>
<dbReference type="InterPro" id="IPR006221">
    <property type="entry name" value="TrpG/PapA_dom"/>
</dbReference>
<evidence type="ECO:0000313" key="4">
    <source>
        <dbReference type="Proteomes" id="UP000321569"/>
    </source>
</evidence>
<name>A0A512PPR3_9LACO</name>
<organism evidence="3 4">
    <name type="scientific">Lentilactobacillus rapi</name>
    <dbReference type="NCBI Taxonomy" id="481723"/>
    <lineage>
        <taxon>Bacteria</taxon>
        <taxon>Bacillati</taxon>
        <taxon>Bacillota</taxon>
        <taxon>Bacilli</taxon>
        <taxon>Lactobacillales</taxon>
        <taxon>Lactobacillaceae</taxon>
        <taxon>Lentilactobacillus</taxon>
    </lineage>
</organism>
<reference evidence="3 4" key="1">
    <citation type="submission" date="2019-07" db="EMBL/GenBank/DDBJ databases">
        <title>Whole genome shotgun sequence of Lactobacillus rapi NBRC 109618.</title>
        <authorList>
            <person name="Hosoyama A."/>
            <person name="Uohara A."/>
            <person name="Ohji S."/>
            <person name="Ichikawa N."/>
        </authorList>
    </citation>
    <scope>NUCLEOTIDE SEQUENCE [LARGE SCALE GENOMIC DNA]</scope>
    <source>
        <strain evidence="3 4">NBRC 109618</strain>
    </source>
</reference>
<protein>
    <submittedName>
        <fullName evidence="3">Aminodeoxychorismate/anthranilate synthase component II</fullName>
    </submittedName>
</protein>
<proteinExistence type="predicted"/>
<comment type="caution">
    <text evidence="3">The sequence shown here is derived from an EMBL/GenBank/DDBJ whole genome shotgun (WGS) entry which is preliminary data.</text>
</comment>
<dbReference type="PRINTS" id="PR00099">
    <property type="entry name" value="CPSGATASE"/>
</dbReference>
<dbReference type="PRINTS" id="PR00096">
    <property type="entry name" value="GATASE"/>
</dbReference>
<dbReference type="NCBIfam" id="TIGR00566">
    <property type="entry name" value="trpG_papA"/>
    <property type="match status" value="1"/>
</dbReference>
<dbReference type="Pfam" id="PF00117">
    <property type="entry name" value="GATase"/>
    <property type="match status" value="1"/>
</dbReference>
<dbReference type="GO" id="GO:0000162">
    <property type="term" value="P:L-tryptophan biosynthetic process"/>
    <property type="evidence" value="ECO:0007669"/>
    <property type="project" value="TreeGrafter"/>
</dbReference>
<dbReference type="AlphaFoldDB" id="A0A512PPR3"/>
<gene>
    <name evidence="3" type="primary">trpG</name>
    <name evidence="3" type="ORF">LRA02_20420</name>
</gene>
<accession>A0A512PPR3</accession>
<dbReference type="CDD" id="cd01743">
    <property type="entry name" value="GATase1_Anthranilate_Synthase"/>
    <property type="match status" value="1"/>
</dbReference>
<dbReference type="FunFam" id="3.40.50.880:FF:000003">
    <property type="entry name" value="Anthranilate synthase component II"/>
    <property type="match status" value="1"/>
</dbReference>
<dbReference type="RefSeq" id="WP_054748531.1">
    <property type="nucleotide sequence ID" value="NZ_BKAM01000055.1"/>
</dbReference>
<dbReference type="PANTHER" id="PTHR43418:SF4">
    <property type="entry name" value="MULTIFUNCTIONAL TRYPTOPHAN BIOSYNTHESIS PROTEIN"/>
    <property type="match status" value="1"/>
</dbReference>
<dbReference type="GO" id="GO:0004049">
    <property type="term" value="F:anthranilate synthase activity"/>
    <property type="evidence" value="ECO:0007669"/>
    <property type="project" value="TreeGrafter"/>
</dbReference>
<dbReference type="Gene3D" id="3.40.50.880">
    <property type="match status" value="1"/>
</dbReference>
<dbReference type="EMBL" id="BKAM01000055">
    <property type="protein sequence ID" value="GEP73174.1"/>
    <property type="molecule type" value="Genomic_DNA"/>
</dbReference>
<dbReference type="PRINTS" id="PR00097">
    <property type="entry name" value="ANTSNTHASEII"/>
</dbReference>
<dbReference type="Proteomes" id="UP000321569">
    <property type="component" value="Unassembled WGS sequence"/>
</dbReference>
<evidence type="ECO:0000313" key="3">
    <source>
        <dbReference type="EMBL" id="GEP73174.1"/>
    </source>
</evidence>
<keyword evidence="1" id="KW-0315">Glutamine amidotransferase</keyword>
<dbReference type="PANTHER" id="PTHR43418">
    <property type="entry name" value="MULTIFUNCTIONAL TRYPTOPHAN BIOSYNTHESIS PROTEIN-RELATED"/>
    <property type="match status" value="1"/>
</dbReference>
<dbReference type="SUPFAM" id="SSF52317">
    <property type="entry name" value="Class I glutamine amidotransferase-like"/>
    <property type="match status" value="1"/>
</dbReference>
<dbReference type="OrthoDB" id="9804328at2"/>
<sequence length="203" mass="22225">MHYLIDNYDSFTYNLYQLIGSLTDEPITVVKNDAITAEELQARHPESVILSPGPGRPEDAGNMPAILKEFLGKVPILGVCLGHQAIAEAYGAKVVHAPKLMHGKPSEVEIAEPSGLFKDCPHKFQAARYHSLIVDPRTVPDNLKVTAQTADGEIMALADAANHVYGVQFHPESIMTDPEVGKQIVANFLAIVREHQRMMAHAL</sequence>
<evidence type="ECO:0000259" key="2">
    <source>
        <dbReference type="Pfam" id="PF00117"/>
    </source>
</evidence>
<dbReference type="STRING" id="1423795.FD12_GL002665"/>
<dbReference type="GO" id="GO:0005829">
    <property type="term" value="C:cytosol"/>
    <property type="evidence" value="ECO:0007669"/>
    <property type="project" value="TreeGrafter"/>
</dbReference>
<dbReference type="InterPro" id="IPR017926">
    <property type="entry name" value="GATASE"/>
</dbReference>
<dbReference type="PROSITE" id="PS51273">
    <property type="entry name" value="GATASE_TYPE_1"/>
    <property type="match status" value="1"/>
</dbReference>